<evidence type="ECO:0000256" key="1">
    <source>
        <dbReference type="SAM" id="MobiDB-lite"/>
    </source>
</evidence>
<feature type="compositionally biased region" description="Basic and acidic residues" evidence="1">
    <location>
        <begin position="120"/>
        <end position="133"/>
    </location>
</feature>
<dbReference type="Proteomes" id="UP000245119">
    <property type="component" value="Linkage Group LG1"/>
</dbReference>
<keyword evidence="3" id="KW-1185">Reference proteome</keyword>
<reference evidence="2 3" key="1">
    <citation type="submission" date="2018-04" db="EMBL/GenBank/DDBJ databases">
        <title>The genome of golden apple snail Pomacea canaliculata provides insight into stress tolerance and invasive adaptation.</title>
        <authorList>
            <person name="Liu C."/>
            <person name="Liu B."/>
            <person name="Ren Y."/>
            <person name="Zhang Y."/>
            <person name="Wang H."/>
            <person name="Li S."/>
            <person name="Jiang F."/>
            <person name="Yin L."/>
            <person name="Zhang G."/>
            <person name="Qian W."/>
            <person name="Fan W."/>
        </authorList>
    </citation>
    <scope>NUCLEOTIDE SEQUENCE [LARGE SCALE GENOMIC DNA]</scope>
    <source>
        <strain evidence="2">SZHN2017</strain>
        <tissue evidence="2">Muscle</tissue>
    </source>
</reference>
<sequence length="185" mass="19537">MALKCQLLLNHGDGSLLFARIVEAVVDLRTVSTKYLDQILNARVENTSDFNYCPSSTPPLKTEALSPAPTPADSSSSSSSFSSSSSSATSSSTSDLGGLRRSDEVGEDVDMSPPQSSLENTEKSPIDGKDMKAEVPLSGPVVLKAGKEHSPIPSPPPESHQGKKSCGRSQKKLDNSSSIFQTLLL</sequence>
<evidence type="ECO:0000313" key="2">
    <source>
        <dbReference type="EMBL" id="PVD39393.1"/>
    </source>
</evidence>
<evidence type="ECO:0000313" key="3">
    <source>
        <dbReference type="Proteomes" id="UP000245119"/>
    </source>
</evidence>
<gene>
    <name evidence="2" type="ORF">C0Q70_02023</name>
</gene>
<name>A0A2T7Q147_POMCA</name>
<accession>A0A2T7Q147</accession>
<organism evidence="2 3">
    <name type="scientific">Pomacea canaliculata</name>
    <name type="common">Golden apple snail</name>
    <dbReference type="NCBI Taxonomy" id="400727"/>
    <lineage>
        <taxon>Eukaryota</taxon>
        <taxon>Metazoa</taxon>
        <taxon>Spiralia</taxon>
        <taxon>Lophotrochozoa</taxon>
        <taxon>Mollusca</taxon>
        <taxon>Gastropoda</taxon>
        <taxon>Caenogastropoda</taxon>
        <taxon>Architaenioglossa</taxon>
        <taxon>Ampullarioidea</taxon>
        <taxon>Ampullariidae</taxon>
        <taxon>Pomacea</taxon>
    </lineage>
</organism>
<comment type="caution">
    <text evidence="2">The sequence shown here is derived from an EMBL/GenBank/DDBJ whole genome shotgun (WGS) entry which is preliminary data.</text>
</comment>
<proteinExistence type="predicted"/>
<feature type="region of interest" description="Disordered" evidence="1">
    <location>
        <begin position="54"/>
        <end position="185"/>
    </location>
</feature>
<dbReference type="EMBL" id="PZQS01000001">
    <property type="protein sequence ID" value="PVD39393.1"/>
    <property type="molecule type" value="Genomic_DNA"/>
</dbReference>
<feature type="compositionally biased region" description="Low complexity" evidence="1">
    <location>
        <begin position="71"/>
        <end position="94"/>
    </location>
</feature>
<protein>
    <submittedName>
        <fullName evidence="2">Uncharacterized protein</fullName>
    </submittedName>
</protein>
<dbReference type="OrthoDB" id="7634782at2759"/>
<dbReference type="AlphaFoldDB" id="A0A2T7Q147"/>
<feature type="compositionally biased region" description="Polar residues" evidence="1">
    <location>
        <begin position="175"/>
        <end position="185"/>
    </location>
</feature>